<sequence length="92" mass="10047">MSHFPQTLQTAQYSPDFLCLFSCYIDLLITDLGYSARAYLGLLLTGAGGFWSTILRASKADFSQSVNGQFPGTAQPCLNSHTAELIDTVYSE</sequence>
<evidence type="ECO:0000256" key="1">
    <source>
        <dbReference type="SAM" id="Phobius"/>
    </source>
</evidence>
<keyword evidence="1" id="KW-0472">Membrane</keyword>
<name>A0ABR4LQR6_9EURO</name>
<organism evidence="2 3">
    <name type="scientific">Aspergillus lucknowensis</name>
    <dbReference type="NCBI Taxonomy" id="176173"/>
    <lineage>
        <taxon>Eukaryota</taxon>
        <taxon>Fungi</taxon>
        <taxon>Dikarya</taxon>
        <taxon>Ascomycota</taxon>
        <taxon>Pezizomycotina</taxon>
        <taxon>Eurotiomycetes</taxon>
        <taxon>Eurotiomycetidae</taxon>
        <taxon>Eurotiales</taxon>
        <taxon>Aspergillaceae</taxon>
        <taxon>Aspergillus</taxon>
        <taxon>Aspergillus subgen. Nidulantes</taxon>
    </lineage>
</organism>
<reference evidence="2 3" key="1">
    <citation type="submission" date="2024-07" db="EMBL/GenBank/DDBJ databases">
        <title>Section-level genome sequencing and comparative genomics of Aspergillus sections Usti and Cavernicolus.</title>
        <authorList>
            <consortium name="Lawrence Berkeley National Laboratory"/>
            <person name="Nybo J.L."/>
            <person name="Vesth T.C."/>
            <person name="Theobald S."/>
            <person name="Frisvad J.C."/>
            <person name="Larsen T.O."/>
            <person name="Kjaerboelling I."/>
            <person name="Rothschild-Mancinelli K."/>
            <person name="Lyhne E.K."/>
            <person name="Kogle M.E."/>
            <person name="Barry K."/>
            <person name="Clum A."/>
            <person name="Na H."/>
            <person name="Ledsgaard L."/>
            <person name="Lin J."/>
            <person name="Lipzen A."/>
            <person name="Kuo A."/>
            <person name="Riley R."/>
            <person name="Mondo S."/>
            <person name="Labutti K."/>
            <person name="Haridas S."/>
            <person name="Pangalinan J."/>
            <person name="Salamov A.A."/>
            <person name="Simmons B.A."/>
            <person name="Magnuson J.K."/>
            <person name="Chen J."/>
            <person name="Drula E."/>
            <person name="Henrissat B."/>
            <person name="Wiebenga A."/>
            <person name="Lubbers R.J."/>
            <person name="Gomes A.C."/>
            <person name="Macurrencykelacurrency M.R."/>
            <person name="Stajich J."/>
            <person name="Grigoriev I.V."/>
            <person name="Mortensen U.H."/>
            <person name="De Vries R.P."/>
            <person name="Baker S.E."/>
            <person name="Andersen M.R."/>
        </authorList>
    </citation>
    <scope>NUCLEOTIDE SEQUENCE [LARGE SCALE GENOMIC DNA]</scope>
    <source>
        <strain evidence="2 3">CBS 449.75</strain>
    </source>
</reference>
<keyword evidence="3" id="KW-1185">Reference proteome</keyword>
<feature type="transmembrane region" description="Helical" evidence="1">
    <location>
        <begin position="36"/>
        <end position="55"/>
    </location>
</feature>
<gene>
    <name evidence="2" type="ORF">BJX67DRAFT_128658</name>
</gene>
<proteinExistence type="predicted"/>
<keyword evidence="1" id="KW-0812">Transmembrane</keyword>
<accession>A0ABR4LQR6</accession>
<protein>
    <submittedName>
        <fullName evidence="2">Uncharacterized protein</fullName>
    </submittedName>
</protein>
<comment type="caution">
    <text evidence="2">The sequence shown here is derived from an EMBL/GenBank/DDBJ whole genome shotgun (WGS) entry which is preliminary data.</text>
</comment>
<keyword evidence="1" id="KW-1133">Transmembrane helix</keyword>
<evidence type="ECO:0000313" key="2">
    <source>
        <dbReference type="EMBL" id="KAL2866786.1"/>
    </source>
</evidence>
<dbReference type="GeneID" id="98139579"/>
<dbReference type="Proteomes" id="UP001610432">
    <property type="component" value="Unassembled WGS sequence"/>
</dbReference>
<dbReference type="EMBL" id="JBFXLQ010000023">
    <property type="protein sequence ID" value="KAL2866786.1"/>
    <property type="molecule type" value="Genomic_DNA"/>
</dbReference>
<evidence type="ECO:0000313" key="3">
    <source>
        <dbReference type="Proteomes" id="UP001610432"/>
    </source>
</evidence>
<dbReference type="RefSeq" id="XP_070885765.1">
    <property type="nucleotide sequence ID" value="XM_071024507.1"/>
</dbReference>